<sequence>MSKPCSGLLRGLVGARIARIGPVRPSERLSRLPWVVVRVSGSQAAKTAVLS</sequence>
<evidence type="ECO:0000313" key="1">
    <source>
        <dbReference type="EMBL" id="DAD79960.1"/>
    </source>
</evidence>
<protein>
    <submittedName>
        <fullName evidence="1">Uncharacterized protein</fullName>
    </submittedName>
</protein>
<accession>A0A8S5MCR9</accession>
<proteinExistence type="predicted"/>
<reference evidence="1" key="1">
    <citation type="journal article" date="2021" name="Proc. Natl. Acad. Sci. U.S.A.">
        <title>A Catalog of Tens of Thousands of Viruses from Human Metagenomes Reveals Hidden Associations with Chronic Diseases.</title>
        <authorList>
            <person name="Tisza M.J."/>
            <person name="Buck C.B."/>
        </authorList>
    </citation>
    <scope>NUCLEOTIDE SEQUENCE</scope>
    <source>
        <strain evidence="1">CtDyb2</strain>
    </source>
</reference>
<organism evidence="1">
    <name type="scientific">Siphoviridae sp. ctDyb2</name>
    <dbReference type="NCBI Taxonomy" id="2826201"/>
    <lineage>
        <taxon>Viruses</taxon>
        <taxon>Duplodnaviria</taxon>
        <taxon>Heunggongvirae</taxon>
        <taxon>Uroviricota</taxon>
        <taxon>Caudoviricetes</taxon>
    </lineage>
</organism>
<name>A0A8S5MCR9_9CAUD</name>
<dbReference type="EMBL" id="BK014875">
    <property type="protein sequence ID" value="DAD79960.1"/>
    <property type="molecule type" value="Genomic_DNA"/>
</dbReference>